<protein>
    <submittedName>
        <fullName evidence="2">Uncharacterized protein</fullName>
    </submittedName>
</protein>
<keyword evidence="1" id="KW-0472">Membrane</keyword>
<keyword evidence="1" id="KW-1133">Transmembrane helix</keyword>
<organism evidence="2">
    <name type="scientific">marine metagenome</name>
    <dbReference type="NCBI Taxonomy" id="408172"/>
    <lineage>
        <taxon>unclassified sequences</taxon>
        <taxon>metagenomes</taxon>
        <taxon>ecological metagenomes</taxon>
    </lineage>
</organism>
<feature type="transmembrane region" description="Helical" evidence="1">
    <location>
        <begin position="53"/>
        <end position="75"/>
    </location>
</feature>
<name>A0A381N8I0_9ZZZZ</name>
<gene>
    <name evidence="2" type="ORF">METZ01_LOCUS3218</name>
</gene>
<reference evidence="2" key="1">
    <citation type="submission" date="2018-05" db="EMBL/GenBank/DDBJ databases">
        <authorList>
            <person name="Lanie J.A."/>
            <person name="Ng W.-L."/>
            <person name="Kazmierczak K.M."/>
            <person name="Andrzejewski T.M."/>
            <person name="Davidsen T.M."/>
            <person name="Wayne K.J."/>
            <person name="Tettelin H."/>
            <person name="Glass J.I."/>
            <person name="Rusch D."/>
            <person name="Podicherti R."/>
            <person name="Tsui H.-C.T."/>
            <person name="Winkler M.E."/>
        </authorList>
    </citation>
    <scope>NUCLEOTIDE SEQUENCE</scope>
</reference>
<dbReference type="EMBL" id="UINC01000166">
    <property type="protein sequence ID" value="SUZ50364.1"/>
    <property type="molecule type" value="Genomic_DNA"/>
</dbReference>
<accession>A0A381N8I0</accession>
<evidence type="ECO:0000256" key="1">
    <source>
        <dbReference type="SAM" id="Phobius"/>
    </source>
</evidence>
<dbReference type="AlphaFoldDB" id="A0A381N8I0"/>
<sequence>MNSLEELVKEFEATVKEDIKKRQKSIEEGETLDKAIHQRMDAGEIGIPLGTDIHVGVIMAGLAIIVTLFALYMIFGVSPGHYSG</sequence>
<evidence type="ECO:0000313" key="2">
    <source>
        <dbReference type="EMBL" id="SUZ50364.1"/>
    </source>
</evidence>
<proteinExistence type="predicted"/>
<keyword evidence="1" id="KW-0812">Transmembrane</keyword>